<dbReference type="EMBL" id="CM004394">
    <property type="protein sequence ID" value="OAY42673.1"/>
    <property type="molecule type" value="Genomic_DNA"/>
</dbReference>
<organism evidence="2">
    <name type="scientific">Manihot esculenta</name>
    <name type="common">Cassava</name>
    <name type="synonym">Jatropha manihot</name>
    <dbReference type="NCBI Taxonomy" id="3983"/>
    <lineage>
        <taxon>Eukaryota</taxon>
        <taxon>Viridiplantae</taxon>
        <taxon>Streptophyta</taxon>
        <taxon>Embryophyta</taxon>
        <taxon>Tracheophyta</taxon>
        <taxon>Spermatophyta</taxon>
        <taxon>Magnoliopsida</taxon>
        <taxon>eudicotyledons</taxon>
        <taxon>Gunneridae</taxon>
        <taxon>Pentapetalae</taxon>
        <taxon>rosids</taxon>
        <taxon>fabids</taxon>
        <taxon>Malpighiales</taxon>
        <taxon>Euphorbiaceae</taxon>
        <taxon>Crotonoideae</taxon>
        <taxon>Manihoteae</taxon>
        <taxon>Manihot</taxon>
    </lineage>
</organism>
<sequence>MAKQIKDLSYWVEVAPAPFISLHKTANSPGLESITEEETEGREDDSESQCSSVSIFVRVLKSFVINLLIVY</sequence>
<feature type="region of interest" description="Disordered" evidence="1">
    <location>
        <begin position="30"/>
        <end position="49"/>
    </location>
</feature>
<dbReference type="PANTHER" id="PTHR36063:SF1">
    <property type="entry name" value="ARABIDOPSIS THALIANA GENOMIC DNA, CHROMOSOME 5, P1 CLONE:MOK16"/>
    <property type="match status" value="1"/>
</dbReference>
<dbReference type="AlphaFoldDB" id="A0A2C9VCB7"/>
<proteinExistence type="predicted"/>
<evidence type="ECO:0000256" key="1">
    <source>
        <dbReference type="SAM" id="MobiDB-lite"/>
    </source>
</evidence>
<feature type="compositionally biased region" description="Acidic residues" evidence="1">
    <location>
        <begin position="34"/>
        <end position="47"/>
    </location>
</feature>
<gene>
    <name evidence="2" type="ORF">MANES_08G006900</name>
</gene>
<protein>
    <submittedName>
        <fullName evidence="2">Uncharacterized protein</fullName>
    </submittedName>
</protein>
<accession>A0A2C9VCB7</accession>
<dbReference type="PANTHER" id="PTHR36063">
    <property type="entry name" value="ARABIDOPSIS THALIANA GENOMIC DNA, CHROMOSOME 5, P1 CLONE:MOK16"/>
    <property type="match status" value="1"/>
</dbReference>
<reference evidence="2" key="1">
    <citation type="submission" date="2016-02" db="EMBL/GenBank/DDBJ databases">
        <title>WGS assembly of Manihot esculenta.</title>
        <authorList>
            <person name="Bredeson J.V."/>
            <person name="Prochnik S.E."/>
            <person name="Lyons J.B."/>
            <person name="Schmutz J."/>
            <person name="Grimwood J."/>
            <person name="Vrebalov J."/>
            <person name="Bart R.S."/>
            <person name="Amuge T."/>
            <person name="Ferguson M.E."/>
            <person name="Green R."/>
            <person name="Putnam N."/>
            <person name="Stites J."/>
            <person name="Rounsley S."/>
            <person name="Rokhsar D.S."/>
        </authorList>
    </citation>
    <scope>NUCLEOTIDE SEQUENCE [LARGE SCALE GENOMIC DNA]</scope>
    <source>
        <tissue evidence="2">Leaf</tissue>
    </source>
</reference>
<name>A0A2C9VCB7_MANES</name>
<evidence type="ECO:0000313" key="2">
    <source>
        <dbReference type="EMBL" id="OAY42673.1"/>
    </source>
</evidence>